<proteinExistence type="predicted"/>
<dbReference type="Proteomes" id="UP000479190">
    <property type="component" value="Unassembled WGS sequence"/>
</dbReference>
<feature type="region of interest" description="Disordered" evidence="1">
    <location>
        <begin position="163"/>
        <end position="190"/>
    </location>
</feature>
<sequence length="285" mass="32513">MKSRHRHYTARTRIHARDSTPIISSGVNNIACSRARCLAYKERQTGCSAHRITAMGSCFSRCGVSRKVKLIKEVANCRLKIKTLLMRAWADLTPVLYVYRKHADPRLLVEFQVTGLTINSTLLHVRDRCIITFSDERYTLYIVSDWMCLFFLRRYTALYNTWSDECSSSSSSSRSRSSRSSSDGEAGMGHTSWRSQVANWISSLKANALTTREFRVGRTSRLYRCTSPPPKTRHLEHLLQHTIIPLFSLPRTRCLPYAEHVFSYHTGSISVVLTIVSALFMPAPL</sequence>
<keyword evidence="2" id="KW-0472">Membrane</keyword>
<evidence type="ECO:0000313" key="3">
    <source>
        <dbReference type="EMBL" id="CAB0041947.1"/>
    </source>
</evidence>
<organism evidence="3 4">
    <name type="scientific">Trichogramma brassicae</name>
    <dbReference type="NCBI Taxonomy" id="86971"/>
    <lineage>
        <taxon>Eukaryota</taxon>
        <taxon>Metazoa</taxon>
        <taxon>Ecdysozoa</taxon>
        <taxon>Arthropoda</taxon>
        <taxon>Hexapoda</taxon>
        <taxon>Insecta</taxon>
        <taxon>Pterygota</taxon>
        <taxon>Neoptera</taxon>
        <taxon>Endopterygota</taxon>
        <taxon>Hymenoptera</taxon>
        <taxon>Apocrita</taxon>
        <taxon>Proctotrupomorpha</taxon>
        <taxon>Chalcidoidea</taxon>
        <taxon>Trichogrammatidae</taxon>
        <taxon>Trichogramma</taxon>
    </lineage>
</organism>
<accession>A0A6H5IUB6</accession>
<reference evidence="3 4" key="1">
    <citation type="submission" date="2020-02" db="EMBL/GenBank/DDBJ databases">
        <authorList>
            <person name="Ferguson B K."/>
        </authorList>
    </citation>
    <scope>NUCLEOTIDE SEQUENCE [LARGE SCALE GENOMIC DNA]</scope>
</reference>
<keyword evidence="2" id="KW-1133">Transmembrane helix</keyword>
<evidence type="ECO:0000313" key="4">
    <source>
        <dbReference type="Proteomes" id="UP000479190"/>
    </source>
</evidence>
<gene>
    <name evidence="3" type="ORF">TBRA_LOCUS13591</name>
</gene>
<name>A0A6H5IUB6_9HYME</name>
<keyword evidence="4" id="KW-1185">Reference proteome</keyword>
<dbReference type="AlphaFoldDB" id="A0A6H5IUB6"/>
<keyword evidence="2" id="KW-0812">Transmembrane</keyword>
<dbReference type="EMBL" id="CADCXV010001140">
    <property type="protein sequence ID" value="CAB0041947.1"/>
    <property type="molecule type" value="Genomic_DNA"/>
</dbReference>
<evidence type="ECO:0000256" key="1">
    <source>
        <dbReference type="SAM" id="MobiDB-lite"/>
    </source>
</evidence>
<feature type="compositionally biased region" description="Low complexity" evidence="1">
    <location>
        <begin position="167"/>
        <end position="181"/>
    </location>
</feature>
<evidence type="ECO:0000256" key="2">
    <source>
        <dbReference type="SAM" id="Phobius"/>
    </source>
</evidence>
<feature type="transmembrane region" description="Helical" evidence="2">
    <location>
        <begin position="261"/>
        <end position="281"/>
    </location>
</feature>
<protein>
    <submittedName>
        <fullName evidence="3">Uncharacterized protein</fullName>
    </submittedName>
</protein>